<reference evidence="3 4" key="1">
    <citation type="submission" date="2024-02" db="EMBL/GenBank/DDBJ databases">
        <title>Chromosome-scale genome assembly of the rough periwinkle Littorina saxatilis.</title>
        <authorList>
            <person name="De Jode A."/>
            <person name="Faria R."/>
            <person name="Formenti G."/>
            <person name="Sims Y."/>
            <person name="Smith T.P."/>
            <person name="Tracey A."/>
            <person name="Wood J.M.D."/>
            <person name="Zagrodzka Z.B."/>
            <person name="Johannesson K."/>
            <person name="Butlin R.K."/>
            <person name="Leder E.H."/>
        </authorList>
    </citation>
    <scope>NUCLEOTIDE SEQUENCE [LARGE SCALE GENOMIC DNA]</scope>
    <source>
        <strain evidence="3">Snail1</strain>
        <tissue evidence="3">Muscle</tissue>
    </source>
</reference>
<feature type="region of interest" description="Disordered" evidence="2">
    <location>
        <begin position="823"/>
        <end position="843"/>
    </location>
</feature>
<name>A0AAN9BX62_9CAEN</name>
<dbReference type="GO" id="GO:0034451">
    <property type="term" value="C:centriolar satellite"/>
    <property type="evidence" value="ECO:0007669"/>
    <property type="project" value="TreeGrafter"/>
</dbReference>
<feature type="coiled-coil region" evidence="1">
    <location>
        <begin position="33"/>
        <end position="60"/>
    </location>
</feature>
<dbReference type="GO" id="GO:0045931">
    <property type="term" value="P:positive regulation of mitotic cell cycle"/>
    <property type="evidence" value="ECO:0007669"/>
    <property type="project" value="TreeGrafter"/>
</dbReference>
<evidence type="ECO:0000313" key="4">
    <source>
        <dbReference type="Proteomes" id="UP001374579"/>
    </source>
</evidence>
<protein>
    <recommendedName>
        <fullName evidence="5">Coiled-coil domain-containing protein 57</fullName>
    </recommendedName>
</protein>
<dbReference type="InterPro" id="IPR042481">
    <property type="entry name" value="CCDC57"/>
</dbReference>
<feature type="coiled-coil region" evidence="1">
    <location>
        <begin position="629"/>
        <end position="702"/>
    </location>
</feature>
<dbReference type="PANTHER" id="PTHR46725:SF1">
    <property type="entry name" value="COILED-COIL DOMAIN-CONTAINING PROTEIN 57"/>
    <property type="match status" value="1"/>
</dbReference>
<feature type="region of interest" description="Disordered" evidence="2">
    <location>
        <begin position="758"/>
        <end position="786"/>
    </location>
</feature>
<feature type="compositionally biased region" description="Polar residues" evidence="2">
    <location>
        <begin position="987"/>
        <end position="996"/>
    </location>
</feature>
<dbReference type="GO" id="GO:0060271">
    <property type="term" value="P:cilium assembly"/>
    <property type="evidence" value="ECO:0007669"/>
    <property type="project" value="TreeGrafter"/>
</dbReference>
<proteinExistence type="predicted"/>
<feature type="compositionally biased region" description="Basic and acidic residues" evidence="2">
    <location>
        <begin position="875"/>
        <end position="886"/>
    </location>
</feature>
<keyword evidence="1" id="KW-0175">Coiled coil</keyword>
<dbReference type="GO" id="GO:0005876">
    <property type="term" value="C:spindle microtubule"/>
    <property type="evidence" value="ECO:0007669"/>
    <property type="project" value="TreeGrafter"/>
</dbReference>
<sequence length="1029" mass="118508">MLRSIMDYRDPDVLKELSEQKEKEWKDISDKRLQALEAALSEKDRQLSQQTAKFQKLKEDFKYNLKLLEERDQELERYDLAFTDVKAQLNVRNAEVSELQIKLDDTKKLQQREQQARDELHASYQQRLREKQAEIEAFKNAKNGELQQERNEFDSLRRTLQRQLTELQAELEKQRQELSMEFEDAMKKREHEFRAQVDEMNAKVLEYDLKAQLLSKELALVRGEEKKQSEQAEEAFHGQRELEKQLKQAQWQVADVTAMKDARIKELSEKLRHQEKATALLQEDFQRKYAELDRSMREHEASAQRVKASCSEKEEALVQERQQLQSQLEDAQIQIRQLQWTNSDLKKDHEVTVERLREELQQLQSRWDSNLKDMSRDTVSRDVELQAAHEEISRLKSDLAQRKDDLDRYKKELLQATEREKSLDQSKTQAELDWQRRCEELERRQYNKSEDLIISLTQSRDEALAECKEKSRELEHSKMMLRAVSRDRDIALATLKKHDIPLDKNFKLQIDKHNEQEAENLRDQNQSLRAALASMKQMMESMGHTVPTAVAIDTHQDNEYVTTLEKELKKLKHEKRDLAEKVATAERFGRLAVQPPPDSEPILSEVKDSNIRNHIKSLNDMLGVLRGEKVELAAVVKKQQVRIQHLEEELEEARKEPRELQVTLEQLRYENGAQQRRHAAETAAQRQRITLLEGQLSEAQREADMFHQASVENNAELTALRNQISSVKLDLAERHPAVNFGAQELVIQQLQEELKSSRQRAASAGFEPHEAAGTSSDSPSEHKAKLRQAAQLITQLVREKQQLLELSNKLRAELKLAGVNPSRAMSAPKQFQSYEPAESLERDVPGRLSQLERLQYELTRQELQYAQRFAPPPNRDGHTPEKDRLKAAASPAGDNLVQQSMGTTASSLGASSALPGGEMTSSVGSQSVLDILRMVDGPESPDLDLHYSARRAENARSSIERSLQDSLPTTDSRGIVVSGQKVKVDQKGQTAPSRPLSSKAAGKVQQQKGKAAPKPRIRNYNLRDSSDFR</sequence>
<evidence type="ECO:0000256" key="2">
    <source>
        <dbReference type="SAM" id="MobiDB-lite"/>
    </source>
</evidence>
<evidence type="ECO:0000313" key="3">
    <source>
        <dbReference type="EMBL" id="KAK7112734.1"/>
    </source>
</evidence>
<dbReference type="PANTHER" id="PTHR46725">
    <property type="entry name" value="COILED-COIL DOMAIN-CONTAINING PROTEIN 57"/>
    <property type="match status" value="1"/>
</dbReference>
<organism evidence="3 4">
    <name type="scientific">Littorina saxatilis</name>
    <dbReference type="NCBI Taxonomy" id="31220"/>
    <lineage>
        <taxon>Eukaryota</taxon>
        <taxon>Metazoa</taxon>
        <taxon>Spiralia</taxon>
        <taxon>Lophotrochozoa</taxon>
        <taxon>Mollusca</taxon>
        <taxon>Gastropoda</taxon>
        <taxon>Caenogastropoda</taxon>
        <taxon>Littorinimorpha</taxon>
        <taxon>Littorinoidea</taxon>
        <taxon>Littorinidae</taxon>
        <taxon>Littorina</taxon>
    </lineage>
</organism>
<dbReference type="EMBL" id="JBAMIC010000002">
    <property type="protein sequence ID" value="KAK7112734.1"/>
    <property type="molecule type" value="Genomic_DNA"/>
</dbReference>
<evidence type="ECO:0008006" key="5">
    <source>
        <dbReference type="Google" id="ProtNLM"/>
    </source>
</evidence>
<feature type="coiled-coil region" evidence="1">
    <location>
        <begin position="239"/>
        <end position="426"/>
    </location>
</feature>
<feature type="region of interest" description="Disordered" evidence="2">
    <location>
        <begin position="956"/>
        <end position="1029"/>
    </location>
</feature>
<evidence type="ECO:0000256" key="1">
    <source>
        <dbReference type="SAM" id="Coils"/>
    </source>
</evidence>
<dbReference type="Proteomes" id="UP001374579">
    <property type="component" value="Unassembled WGS sequence"/>
</dbReference>
<dbReference type="GO" id="GO:0007020">
    <property type="term" value="P:microtubule nucleation"/>
    <property type="evidence" value="ECO:0007669"/>
    <property type="project" value="TreeGrafter"/>
</dbReference>
<keyword evidence="4" id="KW-1185">Reference proteome</keyword>
<accession>A0AAN9BX62</accession>
<feature type="compositionally biased region" description="Low complexity" evidence="2">
    <location>
        <begin position="999"/>
        <end position="1010"/>
    </location>
</feature>
<feature type="coiled-coil region" evidence="1">
    <location>
        <begin position="121"/>
        <end position="188"/>
    </location>
</feature>
<comment type="caution">
    <text evidence="3">The sequence shown here is derived from an EMBL/GenBank/DDBJ whole genome shotgun (WGS) entry which is preliminary data.</text>
</comment>
<dbReference type="AlphaFoldDB" id="A0AAN9BX62"/>
<gene>
    <name evidence="3" type="ORF">V1264_012137</name>
</gene>
<dbReference type="GO" id="GO:0007099">
    <property type="term" value="P:centriole replication"/>
    <property type="evidence" value="ECO:0007669"/>
    <property type="project" value="TreeGrafter"/>
</dbReference>
<feature type="region of interest" description="Disordered" evidence="2">
    <location>
        <begin position="866"/>
        <end position="893"/>
    </location>
</feature>
<dbReference type="GO" id="GO:0005814">
    <property type="term" value="C:centriole"/>
    <property type="evidence" value="ECO:0007669"/>
    <property type="project" value="TreeGrafter"/>
</dbReference>
<feature type="coiled-coil region" evidence="1">
    <location>
        <begin position="511"/>
        <end position="588"/>
    </location>
</feature>